<keyword evidence="1" id="KW-0808">Transferase</keyword>
<protein>
    <recommendedName>
        <fullName evidence="2">Methyltransferase domain-containing protein</fullName>
    </recommendedName>
</protein>
<dbReference type="InterPro" id="IPR029063">
    <property type="entry name" value="SAM-dependent_MTases_sf"/>
</dbReference>
<dbReference type="CDD" id="cd02440">
    <property type="entry name" value="AdoMet_MTases"/>
    <property type="match status" value="1"/>
</dbReference>
<comment type="caution">
    <text evidence="3">The sequence shown here is derived from an EMBL/GenBank/DDBJ whole genome shotgun (WGS) entry which is preliminary data.</text>
</comment>
<reference evidence="3" key="1">
    <citation type="journal article" date="2014" name="Front. Microbiol.">
        <title>High frequency of phylogenetically diverse reductive dehalogenase-homologous genes in deep subseafloor sedimentary metagenomes.</title>
        <authorList>
            <person name="Kawai M."/>
            <person name="Futagami T."/>
            <person name="Toyoda A."/>
            <person name="Takaki Y."/>
            <person name="Nishi S."/>
            <person name="Hori S."/>
            <person name="Arai W."/>
            <person name="Tsubouchi T."/>
            <person name="Morono Y."/>
            <person name="Uchiyama I."/>
            <person name="Ito T."/>
            <person name="Fujiyama A."/>
            <person name="Inagaki F."/>
            <person name="Takami H."/>
        </authorList>
    </citation>
    <scope>NUCLEOTIDE SEQUENCE</scope>
    <source>
        <strain evidence="3">Expedition CK06-06</strain>
    </source>
</reference>
<accession>X0ZTD7</accession>
<gene>
    <name evidence="3" type="ORF">S01H4_02172</name>
</gene>
<dbReference type="Gene3D" id="3.40.50.150">
    <property type="entry name" value="Vaccinia Virus protein VP39"/>
    <property type="match status" value="1"/>
</dbReference>
<dbReference type="PANTHER" id="PTHR43861">
    <property type="entry name" value="TRANS-ACONITATE 2-METHYLTRANSFERASE-RELATED"/>
    <property type="match status" value="1"/>
</dbReference>
<evidence type="ECO:0000256" key="1">
    <source>
        <dbReference type="ARBA" id="ARBA00022679"/>
    </source>
</evidence>
<organism evidence="3">
    <name type="scientific">marine sediment metagenome</name>
    <dbReference type="NCBI Taxonomy" id="412755"/>
    <lineage>
        <taxon>unclassified sequences</taxon>
        <taxon>metagenomes</taxon>
        <taxon>ecological metagenomes</taxon>
    </lineage>
</organism>
<dbReference type="EMBL" id="BART01000455">
    <property type="protein sequence ID" value="GAG72564.1"/>
    <property type="molecule type" value="Genomic_DNA"/>
</dbReference>
<dbReference type="GO" id="GO:0016740">
    <property type="term" value="F:transferase activity"/>
    <property type="evidence" value="ECO:0007669"/>
    <property type="project" value="UniProtKB-KW"/>
</dbReference>
<evidence type="ECO:0000313" key="3">
    <source>
        <dbReference type="EMBL" id="GAG72564.1"/>
    </source>
</evidence>
<proteinExistence type="predicted"/>
<dbReference type="AlphaFoldDB" id="X0ZTD7"/>
<sequence>MKVKNFKISPEFYDLQVDWDKRLKKEKDFFSRIFEENDIESVLDVGCGTGHHAQLFSGYAKKVVAIDPLKETINYAEKNVIKSSNVTLIKEGFAGLDKIPYGQFDLITSLGNTLPILGDRRKVKQALKKIRKKLSGNGLAIVQFLNFNSSVLEENRFYNPKVFKKDGKTYIFIKHFEYGKIKTRVDFIITVIYKNKVEDFFINSSYLCTLKANLFLKMAKNSGFKKIELLGPGGKGVFNGKRDISLYALLYR</sequence>
<evidence type="ECO:0000259" key="2">
    <source>
        <dbReference type="Pfam" id="PF13649"/>
    </source>
</evidence>
<dbReference type="Pfam" id="PF13649">
    <property type="entry name" value="Methyltransf_25"/>
    <property type="match status" value="1"/>
</dbReference>
<dbReference type="InterPro" id="IPR041698">
    <property type="entry name" value="Methyltransf_25"/>
</dbReference>
<dbReference type="Gene3D" id="2.20.25.110">
    <property type="entry name" value="S-adenosyl-L-methionine-dependent methyltransferases"/>
    <property type="match status" value="1"/>
</dbReference>
<feature type="domain" description="Methyltransferase" evidence="2">
    <location>
        <begin position="42"/>
        <end position="138"/>
    </location>
</feature>
<dbReference type="SUPFAM" id="SSF53335">
    <property type="entry name" value="S-adenosyl-L-methionine-dependent methyltransferases"/>
    <property type="match status" value="1"/>
</dbReference>
<name>X0ZTD7_9ZZZZ</name>